<dbReference type="InterPro" id="IPR000408">
    <property type="entry name" value="Reg_chr_condens"/>
</dbReference>
<dbReference type="VEuPathDB" id="FungiDB:H310_11435"/>
<dbReference type="Gene3D" id="2.130.10.30">
    <property type="entry name" value="Regulator of chromosome condensation 1/beta-lactamase-inhibitor protein II"/>
    <property type="match status" value="1"/>
</dbReference>
<organism evidence="2 3">
    <name type="scientific">Aphanomyces invadans</name>
    <dbReference type="NCBI Taxonomy" id="157072"/>
    <lineage>
        <taxon>Eukaryota</taxon>
        <taxon>Sar</taxon>
        <taxon>Stramenopiles</taxon>
        <taxon>Oomycota</taxon>
        <taxon>Saprolegniomycetes</taxon>
        <taxon>Saprolegniales</taxon>
        <taxon>Verrucalvaceae</taxon>
        <taxon>Aphanomyces</taxon>
    </lineage>
</organism>
<evidence type="ECO:0000313" key="3">
    <source>
        <dbReference type="Proteomes" id="UP000285060"/>
    </source>
</evidence>
<gene>
    <name evidence="2" type="ORF">DYB32_004423</name>
</gene>
<dbReference type="InterPro" id="IPR051553">
    <property type="entry name" value="Ran_GTPase-activating"/>
</dbReference>
<dbReference type="PANTHER" id="PTHR45982:SF3">
    <property type="entry name" value="F-BOX PROTEIN POF9"/>
    <property type="match status" value="1"/>
</dbReference>
<dbReference type="SUPFAM" id="SSF50985">
    <property type="entry name" value="RCC1/BLIP-II"/>
    <property type="match status" value="2"/>
</dbReference>
<dbReference type="AlphaFoldDB" id="A0A418AXI0"/>
<sequence>MLTLISGRKKSASWPFSTSWDRPMMALSSLTSDTMSVITSFLKVGSILSVGATSKTMHSIVTGAVLWEDLCIRDFRINPHSFPRTATGWLQLYKNMKAPIVLTWGENGNGRLRQPDQPSWGRVQSPTPIDTTDIGPIAAMACTGWGMHALNQKGDVWFWGALDEYSIQTTGSRVPLPEPCRSICGGRSYGCALGDSGAAYVWTSARNAYSAATFTVQVIHCTPTEGCRHVKAKAIAAGWSHVALLLADGSIKTCHVETIHSIAQTKAFSIASDPRDPIDRLVAGCDFTVALSKRGLVYLWHEIGQPPTSESLHFDTNDKLGLHGARFSHMSARLHHLALVDGATGRLRMFDLNRGREITSTWMDSTREIAKVSHGDWHGGALLTNGQVWTWGNGSCALGLGTETQRQVDEPQQIHRGLEGLFVFDIAFGGWHSAALAFRI</sequence>
<dbReference type="InterPro" id="IPR036047">
    <property type="entry name" value="F-box-like_dom_sf"/>
</dbReference>
<dbReference type="SUPFAM" id="SSF81383">
    <property type="entry name" value="F-box domain"/>
    <property type="match status" value="1"/>
</dbReference>
<dbReference type="Proteomes" id="UP000285060">
    <property type="component" value="Unassembled WGS sequence"/>
</dbReference>
<dbReference type="GO" id="GO:0005085">
    <property type="term" value="F:guanyl-nucleotide exchange factor activity"/>
    <property type="evidence" value="ECO:0007669"/>
    <property type="project" value="TreeGrafter"/>
</dbReference>
<protein>
    <recommendedName>
        <fullName evidence="4">F-box domain-containing protein</fullName>
    </recommendedName>
</protein>
<comment type="caution">
    <text evidence="2">The sequence shown here is derived from an EMBL/GenBank/DDBJ whole genome shotgun (WGS) entry which is preliminary data.</text>
</comment>
<dbReference type="Pfam" id="PF00415">
    <property type="entry name" value="RCC1"/>
    <property type="match status" value="1"/>
</dbReference>
<proteinExistence type="predicted"/>
<dbReference type="InterPro" id="IPR009091">
    <property type="entry name" value="RCC1/BLIP-II"/>
</dbReference>
<dbReference type="PROSITE" id="PS50012">
    <property type="entry name" value="RCC1_3"/>
    <property type="match status" value="1"/>
</dbReference>
<evidence type="ECO:0008006" key="4">
    <source>
        <dbReference type="Google" id="ProtNLM"/>
    </source>
</evidence>
<dbReference type="GO" id="GO:0005737">
    <property type="term" value="C:cytoplasm"/>
    <property type="evidence" value="ECO:0007669"/>
    <property type="project" value="TreeGrafter"/>
</dbReference>
<evidence type="ECO:0000313" key="2">
    <source>
        <dbReference type="EMBL" id="RHY30297.1"/>
    </source>
</evidence>
<dbReference type="EMBL" id="QUSY01000332">
    <property type="protein sequence ID" value="RHY30297.1"/>
    <property type="molecule type" value="Genomic_DNA"/>
</dbReference>
<keyword evidence="3" id="KW-1185">Reference proteome</keyword>
<name>A0A418AXI0_9STRA</name>
<accession>A0A418AXI0</accession>
<reference evidence="2 3" key="1">
    <citation type="submission" date="2018-08" db="EMBL/GenBank/DDBJ databases">
        <title>Aphanomyces genome sequencing and annotation.</title>
        <authorList>
            <person name="Minardi D."/>
            <person name="Oidtmann B."/>
            <person name="Van Der Giezen M."/>
            <person name="Studholme D.J."/>
        </authorList>
    </citation>
    <scope>NUCLEOTIDE SEQUENCE [LARGE SCALE GENOMIC DNA]</scope>
    <source>
        <strain evidence="2 3">NJM0002</strain>
    </source>
</reference>
<feature type="repeat" description="RCC1" evidence="1">
    <location>
        <begin position="386"/>
        <end position="439"/>
    </location>
</feature>
<evidence type="ECO:0000256" key="1">
    <source>
        <dbReference type="PROSITE-ProRule" id="PRU00235"/>
    </source>
</evidence>
<dbReference type="PANTHER" id="PTHR45982">
    <property type="entry name" value="REGULATOR OF CHROMOSOME CONDENSATION"/>
    <property type="match status" value="1"/>
</dbReference>